<sequence>MKSVFTRPLAGRLAIVVAAASLAACGATNPLQQAGQGIMGALTSDAGRTDVSSQKPVVLKIPNDPGIQPRKVAPYSTVIVRDVGYDSRSVQVVANAQYYRLRFENLTPGSFVVHARTDNGVAGSGVKYDVNFNVQESPKGYQVAFQPMTRNAYQQGLIGKFPVPNFNDADLRTQLTSLQIVYRFEVDSPYNSESVTANFMRLARPMTARQGWADPVTGKIYSSYFVSTLHGRDMTYVTQVYPYHNGSKAVITAVITGVETAPDTVDFGVLINDARHMLENIAKS</sequence>
<reference evidence="2 3" key="1">
    <citation type="submission" date="2015-11" db="EMBL/GenBank/DDBJ databases">
        <title>Expanding the genomic diversity of Burkholderia species for the development of highly accurate diagnostics.</title>
        <authorList>
            <person name="Sahl J."/>
            <person name="Keim P."/>
            <person name="Wagner D."/>
        </authorList>
    </citation>
    <scope>NUCLEOTIDE SEQUENCE [LARGE SCALE GENOMIC DNA]</scope>
    <source>
        <strain evidence="2 3">MSMB1302</strain>
    </source>
</reference>
<evidence type="ECO:0008006" key="4">
    <source>
        <dbReference type="Google" id="ProtNLM"/>
    </source>
</evidence>
<feature type="signal peptide" evidence="1">
    <location>
        <begin position="1"/>
        <end position="23"/>
    </location>
</feature>
<feature type="chain" id="PRO_5007118352" description="Lipoprotein" evidence="1">
    <location>
        <begin position="24"/>
        <end position="284"/>
    </location>
</feature>
<keyword evidence="1" id="KW-0732">Signal</keyword>
<evidence type="ECO:0000256" key="1">
    <source>
        <dbReference type="SAM" id="SignalP"/>
    </source>
</evidence>
<accession>A0A103UQI7</accession>
<organism evidence="2 3">
    <name type="scientific">Burkholderia cepacia</name>
    <name type="common">Pseudomonas cepacia</name>
    <dbReference type="NCBI Taxonomy" id="292"/>
    <lineage>
        <taxon>Bacteria</taxon>
        <taxon>Pseudomonadati</taxon>
        <taxon>Pseudomonadota</taxon>
        <taxon>Betaproteobacteria</taxon>
        <taxon>Burkholderiales</taxon>
        <taxon>Burkholderiaceae</taxon>
        <taxon>Burkholderia</taxon>
        <taxon>Burkholderia cepacia complex</taxon>
    </lineage>
</organism>
<proteinExistence type="predicted"/>
<dbReference type="RefSeq" id="WP_059521703.1">
    <property type="nucleotide sequence ID" value="NZ_LOXZ01000006.1"/>
</dbReference>
<evidence type="ECO:0000313" key="3">
    <source>
        <dbReference type="Proteomes" id="UP000069001"/>
    </source>
</evidence>
<dbReference type="Proteomes" id="UP000069001">
    <property type="component" value="Unassembled WGS sequence"/>
</dbReference>
<dbReference type="AlphaFoldDB" id="A0A103UQI7"/>
<gene>
    <name evidence="2" type="ORF">WS90_28915</name>
</gene>
<dbReference type="PROSITE" id="PS51257">
    <property type="entry name" value="PROKAR_LIPOPROTEIN"/>
    <property type="match status" value="1"/>
</dbReference>
<dbReference type="EMBL" id="LOYH01000092">
    <property type="protein sequence ID" value="KVK75141.1"/>
    <property type="molecule type" value="Genomic_DNA"/>
</dbReference>
<protein>
    <recommendedName>
        <fullName evidence="4">Lipoprotein</fullName>
    </recommendedName>
</protein>
<name>A0A103UQI7_BURCE</name>
<comment type="caution">
    <text evidence="2">The sequence shown here is derived from an EMBL/GenBank/DDBJ whole genome shotgun (WGS) entry which is preliminary data.</text>
</comment>
<evidence type="ECO:0000313" key="2">
    <source>
        <dbReference type="EMBL" id="KVK75141.1"/>
    </source>
</evidence>